<dbReference type="InterPro" id="IPR036291">
    <property type="entry name" value="NAD(P)-bd_dom_sf"/>
</dbReference>
<dbReference type="PANTHER" id="PTHR43943">
    <property type="entry name" value="DEHYDROGENASE/REDUCTASE (SDR FAMILY) MEMBER 4"/>
    <property type="match status" value="1"/>
</dbReference>
<dbReference type="OrthoDB" id="47007at2759"/>
<organism evidence="2 3">
    <name type="scientific">Holothuria leucospilota</name>
    <name type="common">Black long sea cucumber</name>
    <name type="synonym">Mertensiothuria leucospilota</name>
    <dbReference type="NCBI Taxonomy" id="206669"/>
    <lineage>
        <taxon>Eukaryota</taxon>
        <taxon>Metazoa</taxon>
        <taxon>Echinodermata</taxon>
        <taxon>Eleutherozoa</taxon>
        <taxon>Echinozoa</taxon>
        <taxon>Holothuroidea</taxon>
        <taxon>Aspidochirotacea</taxon>
        <taxon>Aspidochirotida</taxon>
        <taxon>Holothuriidae</taxon>
        <taxon>Holothuria</taxon>
    </lineage>
</organism>
<comment type="caution">
    <text evidence="2">The sequence shown here is derived from an EMBL/GenBank/DDBJ whole genome shotgun (WGS) entry which is preliminary data.</text>
</comment>
<name>A0A9Q0YGV3_HOLLE</name>
<proteinExistence type="inferred from homology"/>
<dbReference type="EMBL" id="JAIZAY010000020">
    <property type="protein sequence ID" value="KAJ8022255.1"/>
    <property type="molecule type" value="Genomic_DNA"/>
</dbReference>
<dbReference type="Proteomes" id="UP001152320">
    <property type="component" value="Chromosome 20"/>
</dbReference>
<dbReference type="PANTHER" id="PTHR43943:SF2">
    <property type="entry name" value="DEHYDROGENASE_REDUCTASE 4"/>
    <property type="match status" value="1"/>
</dbReference>
<dbReference type="Pfam" id="PF13561">
    <property type="entry name" value="adh_short_C2"/>
    <property type="match status" value="1"/>
</dbReference>
<evidence type="ECO:0000256" key="1">
    <source>
        <dbReference type="ARBA" id="ARBA00006484"/>
    </source>
</evidence>
<accession>A0A9Q0YGV3</accession>
<reference evidence="2" key="1">
    <citation type="submission" date="2021-10" db="EMBL/GenBank/DDBJ databases">
        <title>Tropical sea cucumber genome reveals ecological adaptation and Cuvierian tubules defense mechanism.</title>
        <authorList>
            <person name="Chen T."/>
        </authorList>
    </citation>
    <scope>NUCLEOTIDE SEQUENCE</scope>
    <source>
        <strain evidence="2">Nanhai2018</strain>
        <tissue evidence="2">Muscle</tissue>
    </source>
</reference>
<dbReference type="AlphaFoldDB" id="A0A9Q0YGV3"/>
<dbReference type="FunFam" id="3.40.50.720:FF:000084">
    <property type="entry name" value="Short-chain dehydrogenase reductase"/>
    <property type="match status" value="1"/>
</dbReference>
<evidence type="ECO:0000313" key="3">
    <source>
        <dbReference type="Proteomes" id="UP001152320"/>
    </source>
</evidence>
<gene>
    <name evidence="2" type="ORF">HOLleu_37099</name>
</gene>
<protein>
    <submittedName>
        <fullName evidence="2">Dehydrogenase/reductase SDR family member 4</fullName>
    </submittedName>
</protein>
<dbReference type="PRINTS" id="PR00081">
    <property type="entry name" value="GDHRDH"/>
</dbReference>
<dbReference type="SUPFAM" id="SSF51735">
    <property type="entry name" value="NAD(P)-binding Rossmann-fold domains"/>
    <property type="match status" value="1"/>
</dbReference>
<sequence>MPLGRFLGKVCILSGATDGIGLATARRLGLEGCKVVVSSRTYENVQNALDVLRDEGIEASGIPCHHGKKEDRKKLIDYTLERYGKFDHVFMNAGVNPHVGSVLTVTEEQFEKVFDINVKANFQFIQECVPHLAERGGGSVVTNSTGAACDPGICTIGQDVRLYLISKLTLSALTSHVSRECWRKNVRINTVMPGIIDTKFLRGGVSEDSVFKHLTMLDLPYNEVTARLGTPEEIASVVAFLLSDDASYVNGECLSCTGGLSVGSYS</sequence>
<dbReference type="Gene3D" id="3.40.50.720">
    <property type="entry name" value="NAD(P)-binding Rossmann-like Domain"/>
    <property type="match status" value="1"/>
</dbReference>
<evidence type="ECO:0000313" key="2">
    <source>
        <dbReference type="EMBL" id="KAJ8022255.1"/>
    </source>
</evidence>
<keyword evidence="3" id="KW-1185">Reference proteome</keyword>
<dbReference type="InterPro" id="IPR002347">
    <property type="entry name" value="SDR_fam"/>
</dbReference>
<comment type="similarity">
    <text evidence="1">Belongs to the short-chain dehydrogenases/reductases (SDR) family.</text>
</comment>